<name>A0A1D1VUK7_RAMVA</name>
<dbReference type="AlphaFoldDB" id="A0A1D1VUK7"/>
<dbReference type="EMBL" id="BDGG01000011">
    <property type="protein sequence ID" value="GAV04711.1"/>
    <property type="molecule type" value="Genomic_DNA"/>
</dbReference>
<comment type="caution">
    <text evidence="1">The sequence shown here is derived from an EMBL/GenBank/DDBJ whole genome shotgun (WGS) entry which is preliminary data.</text>
</comment>
<organism evidence="1 2">
    <name type="scientific">Ramazzottius varieornatus</name>
    <name type="common">Water bear</name>
    <name type="synonym">Tardigrade</name>
    <dbReference type="NCBI Taxonomy" id="947166"/>
    <lineage>
        <taxon>Eukaryota</taxon>
        <taxon>Metazoa</taxon>
        <taxon>Ecdysozoa</taxon>
        <taxon>Tardigrada</taxon>
        <taxon>Eutardigrada</taxon>
        <taxon>Parachela</taxon>
        <taxon>Hypsibioidea</taxon>
        <taxon>Ramazzottiidae</taxon>
        <taxon>Ramazzottius</taxon>
    </lineage>
</organism>
<protein>
    <submittedName>
        <fullName evidence="1">Uncharacterized protein</fullName>
    </submittedName>
</protein>
<accession>A0A1D1VUK7</accession>
<gene>
    <name evidence="1" type="primary">RvY_14946-1</name>
    <name evidence="1" type="synonym">RvY_14946.1</name>
    <name evidence="1" type="ORF">RvY_14946</name>
</gene>
<keyword evidence="2" id="KW-1185">Reference proteome</keyword>
<proteinExistence type="predicted"/>
<evidence type="ECO:0000313" key="1">
    <source>
        <dbReference type="EMBL" id="GAV04711.1"/>
    </source>
</evidence>
<reference evidence="1 2" key="1">
    <citation type="journal article" date="2016" name="Nat. Commun.">
        <title>Extremotolerant tardigrade genome and improved radiotolerance of human cultured cells by tardigrade-unique protein.</title>
        <authorList>
            <person name="Hashimoto T."/>
            <person name="Horikawa D.D."/>
            <person name="Saito Y."/>
            <person name="Kuwahara H."/>
            <person name="Kozuka-Hata H."/>
            <person name="Shin-I T."/>
            <person name="Minakuchi Y."/>
            <person name="Ohishi K."/>
            <person name="Motoyama A."/>
            <person name="Aizu T."/>
            <person name="Enomoto A."/>
            <person name="Kondo K."/>
            <person name="Tanaka S."/>
            <person name="Hara Y."/>
            <person name="Koshikawa S."/>
            <person name="Sagara H."/>
            <person name="Miura T."/>
            <person name="Yokobori S."/>
            <person name="Miyagawa K."/>
            <person name="Suzuki Y."/>
            <person name="Kubo T."/>
            <person name="Oyama M."/>
            <person name="Kohara Y."/>
            <person name="Fujiyama A."/>
            <person name="Arakawa K."/>
            <person name="Katayama T."/>
            <person name="Toyoda A."/>
            <person name="Kunieda T."/>
        </authorList>
    </citation>
    <scope>NUCLEOTIDE SEQUENCE [LARGE SCALE GENOMIC DNA]</scope>
    <source>
        <strain evidence="1 2">YOKOZUNA-1</strain>
    </source>
</reference>
<evidence type="ECO:0000313" key="2">
    <source>
        <dbReference type="Proteomes" id="UP000186922"/>
    </source>
</evidence>
<sequence length="69" mass="7623">MADVMSGKLKDDVIATILAVTVTVTYIRTAYAVQDCIWLPLINQAEAFLRKSLSDEEQLSSLYENGPVC</sequence>
<dbReference type="Proteomes" id="UP000186922">
    <property type="component" value="Unassembled WGS sequence"/>
</dbReference>